<dbReference type="PIRSF" id="PIRSF000854">
    <property type="entry name" value="PEP_synthase"/>
    <property type="match status" value="1"/>
</dbReference>
<keyword evidence="9 17" id="KW-0418">Kinase</keyword>
<gene>
    <name evidence="17" type="ORF">LCMiAC02_01880</name>
</gene>
<reference evidence="17" key="1">
    <citation type="journal article" date="2019" name="MBio">
        <title>Virus Genomes from Deep Sea Sediments Expand the Ocean Megavirome and Support Independent Origins of Viral Gigantism.</title>
        <authorList>
            <person name="Backstrom D."/>
            <person name="Yutin N."/>
            <person name="Jorgensen S.L."/>
            <person name="Dharamshi J."/>
            <person name="Homa F."/>
            <person name="Zaremba-Niedwiedzka K."/>
            <person name="Spang A."/>
            <person name="Wolf Y.I."/>
            <person name="Koonin E.V."/>
            <person name="Ettema T.J."/>
        </authorList>
    </citation>
    <scope>NUCLEOTIDE SEQUENCE</scope>
</reference>
<evidence type="ECO:0000313" key="17">
    <source>
        <dbReference type="EMBL" id="QBK89095.1"/>
    </source>
</evidence>
<dbReference type="Gene3D" id="3.30.1490.20">
    <property type="entry name" value="ATP-grasp fold, A domain"/>
    <property type="match status" value="1"/>
</dbReference>
<evidence type="ECO:0000259" key="15">
    <source>
        <dbReference type="Pfam" id="PF01326"/>
    </source>
</evidence>
<dbReference type="EMBL" id="MK500407">
    <property type="protein sequence ID" value="QBK89095.1"/>
    <property type="molecule type" value="Genomic_DNA"/>
</dbReference>
<dbReference type="GO" id="GO:0006094">
    <property type="term" value="P:gluconeogenesis"/>
    <property type="evidence" value="ECO:0007669"/>
    <property type="project" value="UniProtKB-UniPathway"/>
</dbReference>
<evidence type="ECO:0000256" key="2">
    <source>
        <dbReference type="ARBA" id="ARBA00002988"/>
    </source>
</evidence>
<dbReference type="PRINTS" id="PR01736">
    <property type="entry name" value="PHPHTRNFRASE"/>
</dbReference>
<dbReference type="Pfam" id="PF01326">
    <property type="entry name" value="PPDK_N"/>
    <property type="match status" value="1"/>
</dbReference>
<dbReference type="Gene3D" id="3.20.20.60">
    <property type="entry name" value="Phosphoenolpyruvate-binding domains"/>
    <property type="match status" value="1"/>
</dbReference>
<dbReference type="PANTHER" id="PTHR43030:SF1">
    <property type="entry name" value="PHOSPHOENOLPYRUVATE SYNTHASE"/>
    <property type="match status" value="1"/>
</dbReference>
<dbReference type="PANTHER" id="PTHR43030">
    <property type="entry name" value="PHOSPHOENOLPYRUVATE SYNTHASE"/>
    <property type="match status" value="1"/>
</dbReference>
<evidence type="ECO:0000256" key="11">
    <source>
        <dbReference type="ARBA" id="ARBA00022842"/>
    </source>
</evidence>
<organism evidence="17">
    <name type="scientific">Mimivirus LCMiAC02</name>
    <dbReference type="NCBI Taxonomy" id="2506609"/>
    <lineage>
        <taxon>Viruses</taxon>
        <taxon>Varidnaviria</taxon>
        <taxon>Bamfordvirae</taxon>
        <taxon>Nucleocytoviricota</taxon>
        <taxon>Megaviricetes</taxon>
        <taxon>Imitervirales</taxon>
        <taxon>Mimiviridae</taxon>
        <taxon>Klosneuvirinae</taxon>
    </lineage>
</organism>
<evidence type="ECO:0000256" key="6">
    <source>
        <dbReference type="ARBA" id="ARBA00022679"/>
    </source>
</evidence>
<keyword evidence="8" id="KW-0547">Nucleotide-binding</keyword>
<keyword evidence="10" id="KW-0067">ATP-binding</keyword>
<dbReference type="InterPro" id="IPR015813">
    <property type="entry name" value="Pyrv/PenolPyrv_kinase-like_dom"/>
</dbReference>
<dbReference type="InterPro" id="IPR040442">
    <property type="entry name" value="Pyrv_kinase-like_dom_sf"/>
</dbReference>
<dbReference type="FunFam" id="3.30.1490.20:FF:000010">
    <property type="entry name" value="Phosphoenolpyruvate synthase"/>
    <property type="match status" value="1"/>
</dbReference>
<dbReference type="Pfam" id="PF02896">
    <property type="entry name" value="PEP-utilizers_C"/>
    <property type="match status" value="1"/>
</dbReference>
<dbReference type="GO" id="GO:0008986">
    <property type="term" value="F:pyruvate, water dikinase activity"/>
    <property type="evidence" value="ECO:0007669"/>
    <property type="project" value="UniProtKB-EC"/>
</dbReference>
<evidence type="ECO:0000256" key="13">
    <source>
        <dbReference type="ARBA" id="ARBA00047700"/>
    </source>
</evidence>
<dbReference type="PROSITE" id="PS00742">
    <property type="entry name" value="PEP_ENZYMES_2"/>
    <property type="match status" value="1"/>
</dbReference>
<dbReference type="Gene3D" id="3.30.470.20">
    <property type="entry name" value="ATP-grasp fold, B domain"/>
    <property type="match status" value="1"/>
</dbReference>
<dbReference type="Gene3D" id="3.50.30.10">
    <property type="entry name" value="Phosphohistidine domain"/>
    <property type="match status" value="1"/>
</dbReference>
<evidence type="ECO:0000256" key="9">
    <source>
        <dbReference type="ARBA" id="ARBA00022777"/>
    </source>
</evidence>
<evidence type="ECO:0000256" key="12">
    <source>
        <dbReference type="ARBA" id="ARBA00033470"/>
    </source>
</evidence>
<dbReference type="GO" id="GO:0005524">
    <property type="term" value="F:ATP binding"/>
    <property type="evidence" value="ECO:0007669"/>
    <property type="project" value="UniProtKB-KW"/>
</dbReference>
<dbReference type="SUPFAM" id="SSF51621">
    <property type="entry name" value="Phosphoenolpyruvate/pyruvate domain"/>
    <property type="match status" value="1"/>
</dbReference>
<feature type="domain" description="PEP-utilising enzyme mobile" evidence="14">
    <location>
        <begin position="404"/>
        <end position="475"/>
    </location>
</feature>
<evidence type="ECO:0000256" key="7">
    <source>
        <dbReference type="ARBA" id="ARBA00022723"/>
    </source>
</evidence>
<keyword evidence="11" id="KW-0460">Magnesium</keyword>
<dbReference type="GO" id="GO:0046872">
    <property type="term" value="F:metal ion binding"/>
    <property type="evidence" value="ECO:0007669"/>
    <property type="project" value="UniProtKB-KW"/>
</dbReference>
<dbReference type="InterPro" id="IPR013815">
    <property type="entry name" value="ATP_grasp_subdomain_1"/>
</dbReference>
<comment type="pathway">
    <text evidence="3">Carbohydrate biosynthesis; gluconeogenesis.</text>
</comment>
<dbReference type="NCBIfam" id="NF005057">
    <property type="entry name" value="PRK06464.1"/>
    <property type="match status" value="1"/>
</dbReference>
<dbReference type="InterPro" id="IPR036637">
    <property type="entry name" value="Phosphohistidine_dom_sf"/>
</dbReference>
<comment type="function">
    <text evidence="2">Catalyzes the phosphorylation of pyruvate to phosphoenolpyruvate.</text>
</comment>
<accession>A0A481Z222</accession>
<evidence type="ECO:0000256" key="4">
    <source>
        <dbReference type="ARBA" id="ARBA00007837"/>
    </source>
</evidence>
<evidence type="ECO:0000256" key="1">
    <source>
        <dbReference type="ARBA" id="ARBA00001946"/>
    </source>
</evidence>
<dbReference type="UniPathway" id="UPA00138"/>
<evidence type="ECO:0000259" key="14">
    <source>
        <dbReference type="Pfam" id="PF00391"/>
    </source>
</evidence>
<evidence type="ECO:0000256" key="10">
    <source>
        <dbReference type="ARBA" id="ARBA00022840"/>
    </source>
</evidence>
<dbReference type="InterPro" id="IPR000121">
    <property type="entry name" value="PEP_util_C"/>
</dbReference>
<proteinExistence type="inferred from homology"/>
<protein>
    <recommendedName>
        <fullName evidence="5">pyruvate, water dikinase</fullName>
        <ecNumber evidence="5">2.7.9.2</ecNumber>
    </recommendedName>
    <alternativeName>
        <fullName evidence="12">Pyruvate, water dikinase</fullName>
    </alternativeName>
</protein>
<dbReference type="InterPro" id="IPR002192">
    <property type="entry name" value="PPDK_AMP/ATP-bd"/>
</dbReference>
<dbReference type="EC" id="2.7.9.2" evidence="5"/>
<comment type="catalytic activity">
    <reaction evidence="13">
        <text>pyruvate + ATP + H2O = phosphoenolpyruvate + AMP + phosphate + 2 H(+)</text>
        <dbReference type="Rhea" id="RHEA:11364"/>
        <dbReference type="ChEBI" id="CHEBI:15361"/>
        <dbReference type="ChEBI" id="CHEBI:15377"/>
        <dbReference type="ChEBI" id="CHEBI:15378"/>
        <dbReference type="ChEBI" id="CHEBI:30616"/>
        <dbReference type="ChEBI" id="CHEBI:43474"/>
        <dbReference type="ChEBI" id="CHEBI:58702"/>
        <dbReference type="ChEBI" id="CHEBI:456215"/>
        <dbReference type="EC" id="2.7.9.2"/>
    </reaction>
</comment>
<dbReference type="Pfam" id="PF00391">
    <property type="entry name" value="PEP-utilizers"/>
    <property type="match status" value="1"/>
</dbReference>
<dbReference type="SUPFAM" id="SSF56059">
    <property type="entry name" value="Glutathione synthetase ATP-binding domain-like"/>
    <property type="match status" value="1"/>
</dbReference>
<feature type="domain" description="Pyruvate phosphate dikinase AMP/ATP-binding" evidence="15">
    <location>
        <begin position="18"/>
        <end position="359"/>
    </location>
</feature>
<dbReference type="NCBIfam" id="TIGR01418">
    <property type="entry name" value="PEP_synth"/>
    <property type="match status" value="1"/>
</dbReference>
<dbReference type="SUPFAM" id="SSF52009">
    <property type="entry name" value="Phosphohistidine domain"/>
    <property type="match status" value="1"/>
</dbReference>
<comment type="similarity">
    <text evidence="4">Belongs to the PEP-utilizing enzyme family.</text>
</comment>
<evidence type="ECO:0000256" key="5">
    <source>
        <dbReference type="ARBA" id="ARBA00011996"/>
    </source>
</evidence>
<evidence type="ECO:0000256" key="3">
    <source>
        <dbReference type="ARBA" id="ARBA00004742"/>
    </source>
</evidence>
<evidence type="ECO:0000259" key="16">
    <source>
        <dbReference type="Pfam" id="PF02896"/>
    </source>
</evidence>
<name>A0A481Z222_9VIRU</name>
<dbReference type="InterPro" id="IPR006319">
    <property type="entry name" value="PEP_synth"/>
</dbReference>
<feature type="domain" description="PEP-utilising enzyme C-terminal" evidence="16">
    <location>
        <begin position="497"/>
        <end position="810"/>
    </location>
</feature>
<keyword evidence="6" id="KW-0808">Transferase</keyword>
<evidence type="ECO:0000256" key="8">
    <source>
        <dbReference type="ARBA" id="ARBA00022741"/>
    </source>
</evidence>
<keyword evidence="17" id="KW-0670">Pyruvate</keyword>
<comment type="cofactor">
    <cofactor evidence="1">
        <name>Mg(2+)</name>
        <dbReference type="ChEBI" id="CHEBI:18420"/>
    </cofactor>
</comment>
<sequence>MNKKYVLWLNEVDMKDVSTVGGKNASLGEMIQNLKSKGINVPNGYVVTTHGYHAFLKYNNLLSQINNLLDTIISSNNLIKQRQIGSRVRTLIQNGKLPTNLKKQITDTYIQLSNQYTYESNEKHQFVDVAVRSSSTAEDLKDASFAGQQDTYLNIRGEIKLCEAIKNCFASLYTDRAISYRKKIKYHETISISVCIQKMVRSDLASSGVAFTIDPDTGFKDVIFINGSWGLGELIVSGEITPDEFLLRKTNLKNNNYGAIIGKKMGDKDKKLAYGYNKQTTALVSVNKQKKNEFCMYDDQLIQLGRWALIIEKYYTQLNKRWNPVDIEWAIDGLDNQLYIVQARPETVQSNKHTTEIIEYHINKQSQDKVLVTGTAVGDSIGTGTVKVLYSLDERDGNPGASDFKQGDILVTDMTTPDWEPIMKIAGGIITNKGGRVCHASIIAREFGVPAIVGTRNATKLLTTGQDVSVCCAEGDVGIVYSGKIKFTTTKTPISGLPKIKTKLMLNIADPNKAFKDAVLPHKGVGLLRLEFIINNFIEVHPNALLKHKDLGDKILSEKINKLIHGYADEKDYYIKKLSYGIGKIATAFYPYPVIVRFSDFKSNEYRNLLGGKYFEPDEENPMIGWRGCSRYYDDKFKQAFLLECQAIKYVREIMNLENVIVMLPFCRTVGECIRVQKVMEEGGLKRGTNGLQVYLMCEIPANVILAKQFCQHIDGFSIGSNDLTQLTLGLDRDSELVSHLFDENNEAVKEMIRMVIKTAHKYKKKIGICGQAPADKPEFAQFLVSLGIDSISITSDSILKTLKAISQIENELDN</sequence>
<dbReference type="InterPro" id="IPR023151">
    <property type="entry name" value="PEP_util_CS"/>
</dbReference>
<dbReference type="InterPro" id="IPR008279">
    <property type="entry name" value="PEP-util_enz_mobile_dom"/>
</dbReference>
<keyword evidence="7" id="KW-0479">Metal-binding</keyword>